<sequence>MIYSFDVFDTCIVRTCARPTDVFYLVAEQLLAKSGRPYGREEVSELALARALAEKRAHKATPRGEITLTDIYAELGDLSAWGFSAQEMRDAEVCFEVAAMRPVVPIRTRIEALQRAGERVVFISDMYLPESAVREMLLSCGYSVPEGTLYVSSELNLTKRAGGLFKHVLEEEGIPAKELRHCGDGVESDILGARKAGVGAEIVTVTQLNRFERAMLNVPSTTPWATSQLAGIARATRLSFDGESEMQGSAEVAASVVAPLLTGFVLWVLRDAQARGLKRLYFVARDGQVLHKVAEALGTGVDAPELRYLYGSRQAWYAPSAFAVDRDELEFVLMTGQSSAPRHNLKRVNLTPEALEIPLLRHGFPKSAWETQLEGEAVERFWRFIEDPEVAPLILAEAERAREVALAYFEQEGLLKDARWALVDVGWTLRTQGSLHKVLASAGQPHTLGYYLGVSKTRFSSRAYGQGRAYLLEEAENDSGAQIRTLFENKGLIDQVFTMADHGSTRGYARVGEGLEPVLSALPVHPKREVFLRTVHELVSRFAEELAKSPVRDCEPELRACARLVTGMLIAQPTRSEARALAWAPISDDPNELRAAQLARPLSPGDLFTIARDVLSRVRRQRSGGRADNKADNRTVPTLFYKDLSWGFSWLEGSVALSGPVAKLALRSFRTLQGVNREKKALASKPFALWQDVKGRFRGQRG</sequence>
<dbReference type="SUPFAM" id="SSF56784">
    <property type="entry name" value="HAD-like"/>
    <property type="match status" value="1"/>
</dbReference>
<evidence type="ECO:0000313" key="1">
    <source>
        <dbReference type="EMBL" id="CAA9569704.1"/>
    </source>
</evidence>
<accession>A0A6J4V827</accession>
<dbReference type="GO" id="GO:0016787">
    <property type="term" value="F:hydrolase activity"/>
    <property type="evidence" value="ECO:0007669"/>
    <property type="project" value="UniProtKB-KW"/>
</dbReference>
<dbReference type="InterPro" id="IPR036412">
    <property type="entry name" value="HAD-like_sf"/>
</dbReference>
<protein>
    <submittedName>
        <fullName evidence="1">Predicted hydrolase (HAD superfamily)</fullName>
    </submittedName>
</protein>
<reference evidence="1" key="1">
    <citation type="submission" date="2020-02" db="EMBL/GenBank/DDBJ databases">
        <authorList>
            <person name="Meier V. D."/>
        </authorList>
    </citation>
    <scope>NUCLEOTIDE SEQUENCE</scope>
    <source>
        <strain evidence="1">AVDCRST_MAG86</strain>
    </source>
</reference>
<dbReference type="InterPro" id="IPR023214">
    <property type="entry name" value="HAD_sf"/>
</dbReference>
<dbReference type="Gene3D" id="1.10.150.400">
    <property type="match status" value="1"/>
</dbReference>
<name>A0A6J4V827_9DEIN</name>
<gene>
    <name evidence="1" type="ORF">AVDCRST_MAG86-1639</name>
</gene>
<organism evidence="1">
    <name type="scientific">uncultured Truepera sp</name>
    <dbReference type="NCBI Taxonomy" id="543023"/>
    <lineage>
        <taxon>Bacteria</taxon>
        <taxon>Thermotogati</taxon>
        <taxon>Deinococcota</taxon>
        <taxon>Deinococci</taxon>
        <taxon>Trueperales</taxon>
        <taxon>Trueperaceae</taxon>
        <taxon>Truepera</taxon>
        <taxon>environmental samples</taxon>
    </lineage>
</organism>
<dbReference type="AlphaFoldDB" id="A0A6J4V827"/>
<dbReference type="EMBL" id="CADCWP010000110">
    <property type="protein sequence ID" value="CAA9569704.1"/>
    <property type="molecule type" value="Genomic_DNA"/>
</dbReference>
<proteinExistence type="predicted"/>
<dbReference type="Gene3D" id="3.40.50.1000">
    <property type="entry name" value="HAD superfamily/HAD-like"/>
    <property type="match status" value="1"/>
</dbReference>
<keyword evidence="1" id="KW-0378">Hydrolase</keyword>